<keyword evidence="1" id="KW-1133">Transmembrane helix</keyword>
<feature type="transmembrane region" description="Helical" evidence="1">
    <location>
        <begin position="341"/>
        <end position="364"/>
    </location>
</feature>
<name>A0A419VVX0_9BACT</name>
<reference evidence="2 3" key="1">
    <citation type="submission" date="2018-09" db="EMBL/GenBank/DDBJ databases">
        <title>Genomic Encyclopedia of Archaeal and Bacterial Type Strains, Phase II (KMG-II): from individual species to whole genera.</title>
        <authorList>
            <person name="Goeker M."/>
        </authorList>
    </citation>
    <scope>NUCLEOTIDE SEQUENCE [LARGE SCALE GENOMIC DNA]</scope>
    <source>
        <strain evidence="2 3">DSM 27148</strain>
    </source>
</reference>
<keyword evidence="1" id="KW-0812">Transmembrane</keyword>
<proteinExistence type="predicted"/>
<keyword evidence="3" id="KW-1185">Reference proteome</keyword>
<evidence type="ECO:0008006" key="4">
    <source>
        <dbReference type="Google" id="ProtNLM"/>
    </source>
</evidence>
<comment type="caution">
    <text evidence="2">The sequence shown here is derived from an EMBL/GenBank/DDBJ whole genome shotgun (WGS) entry which is preliminary data.</text>
</comment>
<evidence type="ECO:0000256" key="1">
    <source>
        <dbReference type="SAM" id="Phobius"/>
    </source>
</evidence>
<dbReference type="AlphaFoldDB" id="A0A419VVX0"/>
<organism evidence="2 3">
    <name type="scientific">Mangrovibacterium diazotrophicum</name>
    <dbReference type="NCBI Taxonomy" id="1261403"/>
    <lineage>
        <taxon>Bacteria</taxon>
        <taxon>Pseudomonadati</taxon>
        <taxon>Bacteroidota</taxon>
        <taxon>Bacteroidia</taxon>
        <taxon>Marinilabiliales</taxon>
        <taxon>Prolixibacteraceae</taxon>
        <taxon>Mangrovibacterium</taxon>
    </lineage>
</organism>
<evidence type="ECO:0000313" key="3">
    <source>
        <dbReference type="Proteomes" id="UP000283387"/>
    </source>
</evidence>
<gene>
    <name evidence="2" type="ORF">BC643_4001</name>
</gene>
<dbReference type="RefSeq" id="WP_147377283.1">
    <property type="nucleotide sequence ID" value="NZ_RAPN01000004.1"/>
</dbReference>
<dbReference type="Proteomes" id="UP000283387">
    <property type="component" value="Unassembled WGS sequence"/>
</dbReference>
<dbReference type="PROSITE" id="PS51257">
    <property type="entry name" value="PROKAR_LIPOPROTEIN"/>
    <property type="match status" value="1"/>
</dbReference>
<evidence type="ECO:0000313" key="2">
    <source>
        <dbReference type="EMBL" id="RKD86310.1"/>
    </source>
</evidence>
<accession>A0A419VVX0</accession>
<dbReference type="OrthoDB" id="1004008at2"/>
<protein>
    <recommendedName>
        <fullName evidence="4">Chemotaxis protein</fullName>
    </recommendedName>
</protein>
<keyword evidence="1" id="KW-0472">Membrane</keyword>
<dbReference type="EMBL" id="RAPN01000004">
    <property type="protein sequence ID" value="RKD86310.1"/>
    <property type="molecule type" value="Genomic_DNA"/>
</dbReference>
<sequence length="383" mass="43187">MKPVKLLPIVALLLLVSSCSLMKFSIETPSEPLSSRQLTTRVMVRNFVEGASDQIVKAADSIIAMADTEPFYQINAIRWKLNAGTAYTRAGYQTVPESSLSDVWVLTLQWQRLMESRGDSLLGDYSDLAKETTDELASDIDQLAKKIHSGADYRKLKDFVEGYSAEHPMLAFSPQSPKTLRSLLEYFELPDSLYTSTVGTQAEVMSDFSDRMGRYQTQFNNSVEWEKDKLLIQWEEGNFDEELLARADSLSLMLSNLATIAKESPEMMGIIAVRIREELSPLVYSMNATLDSSLVKLDQQRAELQVYFDVQRAILAKEAEQMGNSMIETATDGLVKIIRKVIVYVILLILVMFGVPFALGYSFGRMRLRQKKNKQEGGDYRSS</sequence>